<evidence type="ECO:0000313" key="1">
    <source>
        <dbReference type="EMBL" id="EWS73703.1"/>
    </source>
</evidence>
<organism evidence="1 2">
    <name type="scientific">Tetrahymena thermophila (strain SB210)</name>
    <dbReference type="NCBI Taxonomy" id="312017"/>
    <lineage>
        <taxon>Eukaryota</taxon>
        <taxon>Sar</taxon>
        <taxon>Alveolata</taxon>
        <taxon>Ciliophora</taxon>
        <taxon>Intramacronucleata</taxon>
        <taxon>Oligohymenophorea</taxon>
        <taxon>Hymenostomatida</taxon>
        <taxon>Tetrahymenina</taxon>
        <taxon>Tetrahymenidae</taxon>
        <taxon>Tetrahymena</taxon>
    </lineage>
</organism>
<dbReference type="KEGG" id="tet:TTHERM_000463218"/>
<keyword evidence="2" id="KW-1185">Reference proteome</keyword>
<evidence type="ECO:0000313" key="2">
    <source>
        <dbReference type="Proteomes" id="UP000009168"/>
    </source>
</evidence>
<dbReference type="RefSeq" id="XP_012653741.1">
    <property type="nucleotide sequence ID" value="XM_012798287.1"/>
</dbReference>
<gene>
    <name evidence="1" type="ORF">TTHERM_000463218</name>
</gene>
<accession>W7XBA1</accession>
<proteinExistence type="predicted"/>
<dbReference type="AlphaFoldDB" id="W7XBA1"/>
<dbReference type="EMBL" id="GG662650">
    <property type="protein sequence ID" value="EWS73703.1"/>
    <property type="molecule type" value="Genomic_DNA"/>
</dbReference>
<dbReference type="Proteomes" id="UP000009168">
    <property type="component" value="Unassembled WGS sequence"/>
</dbReference>
<dbReference type="GeneID" id="24439103"/>
<protein>
    <submittedName>
        <fullName evidence="1">Uncharacterized protein</fullName>
    </submittedName>
</protein>
<reference evidence="2" key="1">
    <citation type="journal article" date="2006" name="PLoS Biol.">
        <title>Macronuclear genome sequence of the ciliate Tetrahymena thermophila, a model eukaryote.</title>
        <authorList>
            <person name="Eisen J.A."/>
            <person name="Coyne R.S."/>
            <person name="Wu M."/>
            <person name="Wu D."/>
            <person name="Thiagarajan M."/>
            <person name="Wortman J.R."/>
            <person name="Badger J.H."/>
            <person name="Ren Q."/>
            <person name="Amedeo P."/>
            <person name="Jones K.M."/>
            <person name="Tallon L.J."/>
            <person name="Delcher A.L."/>
            <person name="Salzberg S.L."/>
            <person name="Silva J.C."/>
            <person name="Haas B.J."/>
            <person name="Majoros W.H."/>
            <person name="Farzad M."/>
            <person name="Carlton J.M."/>
            <person name="Smith R.K. Jr."/>
            <person name="Garg J."/>
            <person name="Pearlman R.E."/>
            <person name="Karrer K.M."/>
            <person name="Sun L."/>
            <person name="Manning G."/>
            <person name="Elde N.C."/>
            <person name="Turkewitz A.P."/>
            <person name="Asai D.J."/>
            <person name="Wilkes D.E."/>
            <person name="Wang Y."/>
            <person name="Cai H."/>
            <person name="Collins K."/>
            <person name="Stewart B.A."/>
            <person name="Lee S.R."/>
            <person name="Wilamowska K."/>
            <person name="Weinberg Z."/>
            <person name="Ruzzo W.L."/>
            <person name="Wloga D."/>
            <person name="Gaertig J."/>
            <person name="Frankel J."/>
            <person name="Tsao C.-C."/>
            <person name="Gorovsky M.A."/>
            <person name="Keeling P.J."/>
            <person name="Waller R.F."/>
            <person name="Patron N.J."/>
            <person name="Cherry J.M."/>
            <person name="Stover N.A."/>
            <person name="Krieger C.J."/>
            <person name="del Toro C."/>
            <person name="Ryder H.F."/>
            <person name="Williamson S.C."/>
            <person name="Barbeau R.A."/>
            <person name="Hamilton E.P."/>
            <person name="Orias E."/>
        </authorList>
    </citation>
    <scope>NUCLEOTIDE SEQUENCE [LARGE SCALE GENOMIC DNA]</scope>
    <source>
        <strain evidence="2">SB210</strain>
    </source>
</reference>
<sequence>MLNSKNLKYDQEFDAARKPISKRRVKTSDYLMVRQQQQNIQEQIKMFLQRLMRTEIRSLKNIKQLIDIFPLKMQRKHILQKFFKLYQMKEKIYQKLKLQIKDRQIKALFTLIIYFILYNQNQLQNKIKQFQKYQICKIFVWLLTL</sequence>
<name>W7XBA1_TETTS</name>
<dbReference type="InParanoid" id="W7XBA1"/>